<dbReference type="InterPro" id="IPR017452">
    <property type="entry name" value="GPCR_Rhodpsn_7TM"/>
</dbReference>
<dbReference type="GO" id="GO:0005886">
    <property type="term" value="C:plasma membrane"/>
    <property type="evidence" value="ECO:0007669"/>
    <property type="project" value="TreeGrafter"/>
</dbReference>
<name>A0AAD9NC46_RIDPI</name>
<comment type="subcellular location">
    <subcellularLocation>
        <location evidence="1">Membrane</location>
        <topology evidence="1">Multi-pass membrane protein</topology>
    </subcellularLocation>
</comment>
<sequence>MSVLCVPLTFITSVLRVDNDWPFGAFMCPVVLYAQSVSVFLSAFTLVAISLDRYIAIIYPLRPRMTTRQAALVIALIWMLSMAVPLPIALMSRIVLRRDSYGVLRDRCDEVWPADEQRYIYSLALMVLQYFLPLSVLSFTYSRIGIVIWVKRPPGEAESNRDQRMAASKRKVSVSSRMAASKRKVSESSRMAASKRKVSVSSRMAAYKRKVSASSRLAA</sequence>
<dbReference type="EMBL" id="JAODUO010001477">
    <property type="protein sequence ID" value="KAK2163148.1"/>
    <property type="molecule type" value="Genomic_DNA"/>
</dbReference>
<keyword evidence="2 8" id="KW-0812">Transmembrane</keyword>
<evidence type="ECO:0000256" key="3">
    <source>
        <dbReference type="ARBA" id="ARBA00022989"/>
    </source>
</evidence>
<dbReference type="Gene3D" id="1.20.1070.10">
    <property type="entry name" value="Rhodopsin 7-helix transmembrane proteins"/>
    <property type="match status" value="1"/>
</dbReference>
<dbReference type="PANTHER" id="PTHR24238">
    <property type="entry name" value="G-PROTEIN COUPLED RECEPTOR"/>
    <property type="match status" value="1"/>
</dbReference>
<feature type="transmembrane region" description="Helical" evidence="10">
    <location>
        <begin position="72"/>
        <end position="96"/>
    </location>
</feature>
<dbReference type="PANTHER" id="PTHR24238:SF73">
    <property type="entry name" value="RYAMIDE RECEPTOR"/>
    <property type="match status" value="1"/>
</dbReference>
<dbReference type="PROSITE" id="PS00237">
    <property type="entry name" value="G_PROTEIN_RECEP_F1_1"/>
    <property type="match status" value="1"/>
</dbReference>
<proteinExistence type="inferred from homology"/>
<comment type="caution">
    <text evidence="12">The sequence shown here is derived from an EMBL/GenBank/DDBJ whole genome shotgun (WGS) entry which is preliminary data.</text>
</comment>
<keyword evidence="13" id="KW-1185">Reference proteome</keyword>
<keyword evidence="3 10" id="KW-1133">Transmembrane helix</keyword>
<evidence type="ECO:0000256" key="4">
    <source>
        <dbReference type="ARBA" id="ARBA00023040"/>
    </source>
</evidence>
<keyword evidence="5 10" id="KW-0472">Membrane</keyword>
<evidence type="ECO:0000256" key="7">
    <source>
        <dbReference type="ARBA" id="ARBA00023224"/>
    </source>
</evidence>
<reference evidence="12" key="1">
    <citation type="journal article" date="2023" name="Mol. Biol. Evol.">
        <title>Third-Generation Sequencing Reveals the Adaptive Role of the Epigenome in Three Deep-Sea Polychaetes.</title>
        <authorList>
            <person name="Perez M."/>
            <person name="Aroh O."/>
            <person name="Sun Y."/>
            <person name="Lan Y."/>
            <person name="Juniper S.K."/>
            <person name="Young C.R."/>
            <person name="Angers B."/>
            <person name="Qian P.Y."/>
        </authorList>
    </citation>
    <scope>NUCLEOTIDE SEQUENCE</scope>
    <source>
        <strain evidence="12">R07B-5</strain>
    </source>
</reference>
<comment type="similarity">
    <text evidence="8">Belongs to the G-protein coupled receptor 1 family.</text>
</comment>
<keyword evidence="7 8" id="KW-0807">Transducer</keyword>
<keyword evidence="6 8" id="KW-0675">Receptor</keyword>
<feature type="transmembrane region" description="Helical" evidence="10">
    <location>
        <begin position="119"/>
        <end position="142"/>
    </location>
</feature>
<evidence type="ECO:0000256" key="1">
    <source>
        <dbReference type="ARBA" id="ARBA00004141"/>
    </source>
</evidence>
<evidence type="ECO:0000256" key="10">
    <source>
        <dbReference type="SAM" id="Phobius"/>
    </source>
</evidence>
<accession>A0AAD9NC46</accession>
<dbReference type="AlphaFoldDB" id="A0AAD9NC46"/>
<feature type="transmembrane region" description="Helical" evidence="10">
    <location>
        <begin position="32"/>
        <end position="51"/>
    </location>
</feature>
<feature type="domain" description="G-protein coupled receptors family 1 profile" evidence="11">
    <location>
        <begin position="1"/>
        <end position="144"/>
    </location>
</feature>
<evidence type="ECO:0000313" key="12">
    <source>
        <dbReference type="EMBL" id="KAK2163148.1"/>
    </source>
</evidence>
<keyword evidence="4 8" id="KW-0297">G-protein coupled receptor</keyword>
<evidence type="ECO:0000256" key="9">
    <source>
        <dbReference type="SAM" id="MobiDB-lite"/>
    </source>
</evidence>
<dbReference type="Proteomes" id="UP001209878">
    <property type="component" value="Unassembled WGS sequence"/>
</dbReference>
<dbReference type="Pfam" id="PF00001">
    <property type="entry name" value="7tm_1"/>
    <property type="match status" value="1"/>
</dbReference>
<evidence type="ECO:0000256" key="6">
    <source>
        <dbReference type="ARBA" id="ARBA00023170"/>
    </source>
</evidence>
<dbReference type="SUPFAM" id="SSF81321">
    <property type="entry name" value="Family A G protein-coupled receptor-like"/>
    <property type="match status" value="1"/>
</dbReference>
<organism evidence="12 13">
    <name type="scientific">Ridgeia piscesae</name>
    <name type="common">Tubeworm</name>
    <dbReference type="NCBI Taxonomy" id="27915"/>
    <lineage>
        <taxon>Eukaryota</taxon>
        <taxon>Metazoa</taxon>
        <taxon>Spiralia</taxon>
        <taxon>Lophotrochozoa</taxon>
        <taxon>Annelida</taxon>
        <taxon>Polychaeta</taxon>
        <taxon>Sedentaria</taxon>
        <taxon>Canalipalpata</taxon>
        <taxon>Sabellida</taxon>
        <taxon>Siboglinidae</taxon>
        <taxon>Ridgeia</taxon>
    </lineage>
</organism>
<evidence type="ECO:0000256" key="8">
    <source>
        <dbReference type="RuleBase" id="RU000688"/>
    </source>
</evidence>
<evidence type="ECO:0000256" key="5">
    <source>
        <dbReference type="ARBA" id="ARBA00023136"/>
    </source>
</evidence>
<dbReference type="PROSITE" id="PS50262">
    <property type="entry name" value="G_PROTEIN_RECEP_F1_2"/>
    <property type="match status" value="1"/>
</dbReference>
<evidence type="ECO:0000259" key="11">
    <source>
        <dbReference type="PROSITE" id="PS50262"/>
    </source>
</evidence>
<evidence type="ECO:0000256" key="2">
    <source>
        <dbReference type="ARBA" id="ARBA00022692"/>
    </source>
</evidence>
<feature type="region of interest" description="Disordered" evidence="9">
    <location>
        <begin position="160"/>
        <end position="197"/>
    </location>
</feature>
<dbReference type="PRINTS" id="PR00237">
    <property type="entry name" value="GPCRRHODOPSN"/>
</dbReference>
<evidence type="ECO:0000313" key="13">
    <source>
        <dbReference type="Proteomes" id="UP001209878"/>
    </source>
</evidence>
<gene>
    <name evidence="12" type="ORF">NP493_1476g00021</name>
</gene>
<dbReference type="GO" id="GO:0008188">
    <property type="term" value="F:neuropeptide receptor activity"/>
    <property type="evidence" value="ECO:0007669"/>
    <property type="project" value="TreeGrafter"/>
</dbReference>
<protein>
    <recommendedName>
        <fullName evidence="11">G-protein coupled receptors family 1 profile domain-containing protein</fullName>
    </recommendedName>
</protein>
<dbReference type="InterPro" id="IPR000276">
    <property type="entry name" value="GPCR_Rhodpsn"/>
</dbReference>